<dbReference type="RefSeq" id="WP_091936888.1">
    <property type="nucleotide sequence ID" value="NZ_FOUJ01000004.1"/>
</dbReference>
<sequence>MEIKNPILNIEMTEENRDKIRSLKEDFEKLSTEEKLDVVELQNVMLQKVSNHRDMYGIPAETRKAERDPNDIISHMSSKSLDYSQTCINYYMSKISSALKK</sequence>
<name>A0A1I4T7Y8_9EURY</name>
<accession>A0A1I4T7Y8</accession>
<dbReference type="STRING" id="487685.SAMN04488696_2240"/>
<keyword evidence="2" id="KW-1185">Reference proteome</keyword>
<protein>
    <submittedName>
        <fullName evidence="1">Uncharacterized protein</fullName>
    </submittedName>
</protein>
<gene>
    <name evidence="1" type="ORF">SAMN04488696_2240</name>
</gene>
<evidence type="ECO:0000313" key="1">
    <source>
        <dbReference type="EMBL" id="SFM72765.1"/>
    </source>
</evidence>
<evidence type="ECO:0000313" key="2">
    <source>
        <dbReference type="Proteomes" id="UP000198535"/>
    </source>
</evidence>
<reference evidence="2" key="1">
    <citation type="submission" date="2016-10" db="EMBL/GenBank/DDBJ databases">
        <authorList>
            <person name="Varghese N."/>
            <person name="Submissions S."/>
        </authorList>
    </citation>
    <scope>NUCLEOTIDE SEQUENCE [LARGE SCALE GENOMIC DNA]</scope>
    <source>
        <strain evidence="2">Mob M</strain>
    </source>
</reference>
<dbReference type="OrthoDB" id="124219at2157"/>
<dbReference type="Proteomes" id="UP000198535">
    <property type="component" value="Unassembled WGS sequence"/>
</dbReference>
<organism evidence="1 2">
    <name type="scientific">Methanolobus profundi</name>
    <dbReference type="NCBI Taxonomy" id="487685"/>
    <lineage>
        <taxon>Archaea</taxon>
        <taxon>Methanobacteriati</taxon>
        <taxon>Methanobacteriota</taxon>
        <taxon>Stenosarchaea group</taxon>
        <taxon>Methanomicrobia</taxon>
        <taxon>Methanosarcinales</taxon>
        <taxon>Methanosarcinaceae</taxon>
        <taxon>Methanolobus</taxon>
    </lineage>
</organism>
<dbReference type="AlphaFoldDB" id="A0A1I4T7Y8"/>
<dbReference type="EMBL" id="FOUJ01000004">
    <property type="protein sequence ID" value="SFM72765.1"/>
    <property type="molecule type" value="Genomic_DNA"/>
</dbReference>
<proteinExistence type="predicted"/>